<keyword evidence="2" id="KW-1185">Reference proteome</keyword>
<dbReference type="EMBL" id="SMSJ01000090">
    <property type="protein sequence ID" value="TDH58911.1"/>
    <property type="molecule type" value="Genomic_DNA"/>
</dbReference>
<protein>
    <recommendedName>
        <fullName evidence="3">DUF86 domain-containing protein</fullName>
    </recommendedName>
</protein>
<name>A0A4R5Q997_9PROT</name>
<comment type="caution">
    <text evidence="1">The sequence shown here is derived from an EMBL/GenBank/DDBJ whole genome shotgun (WGS) entry which is preliminary data.</text>
</comment>
<dbReference type="AlphaFoldDB" id="A0A4R5Q997"/>
<gene>
    <name evidence="1" type="ORF">E2C06_30125</name>
</gene>
<dbReference type="RefSeq" id="WP_133292279.1">
    <property type="nucleotide sequence ID" value="NZ_SMSJ01000090.1"/>
</dbReference>
<dbReference type="Proteomes" id="UP000295096">
    <property type="component" value="Unassembled WGS sequence"/>
</dbReference>
<evidence type="ECO:0000313" key="1">
    <source>
        <dbReference type="EMBL" id="TDH58911.1"/>
    </source>
</evidence>
<organism evidence="1 2">
    <name type="scientific">Dankookia rubra</name>
    <dbReference type="NCBI Taxonomy" id="1442381"/>
    <lineage>
        <taxon>Bacteria</taxon>
        <taxon>Pseudomonadati</taxon>
        <taxon>Pseudomonadota</taxon>
        <taxon>Alphaproteobacteria</taxon>
        <taxon>Acetobacterales</taxon>
        <taxon>Roseomonadaceae</taxon>
        <taxon>Dankookia</taxon>
    </lineage>
</organism>
<evidence type="ECO:0008006" key="3">
    <source>
        <dbReference type="Google" id="ProtNLM"/>
    </source>
</evidence>
<evidence type="ECO:0000313" key="2">
    <source>
        <dbReference type="Proteomes" id="UP000295096"/>
    </source>
</evidence>
<reference evidence="1 2" key="1">
    <citation type="journal article" date="2016" name="J. Microbiol.">
        <title>Dankookia rubra gen. nov., sp. nov., an alphaproteobacterium isolated from sediment of a shallow stream.</title>
        <authorList>
            <person name="Kim W.H."/>
            <person name="Kim D.H."/>
            <person name="Kang K."/>
            <person name="Ahn T.Y."/>
        </authorList>
    </citation>
    <scope>NUCLEOTIDE SEQUENCE [LARGE SCALE GENOMIC DNA]</scope>
    <source>
        <strain evidence="1 2">JCM30602</strain>
    </source>
</reference>
<proteinExistence type="predicted"/>
<accession>A0A4R5Q997</accession>
<sequence length="100" mass="11075">MQAFTAGVQGADLAALPEADRRTYRALGGALMEIAEMAAALPIELRARHPEVDWRGWIGLRDLLLADGLRREMPRLSPCVEHDLPILLTTIHAEIEHLEA</sequence>